<gene>
    <name evidence="12" type="ORF">JOF56_010345</name>
</gene>
<evidence type="ECO:0000256" key="2">
    <source>
        <dbReference type="ARBA" id="ARBA00011044"/>
    </source>
</evidence>
<dbReference type="InterPro" id="IPR053470">
    <property type="entry name" value="RNA-guided_DNA_endonuclease"/>
</dbReference>
<dbReference type="NCBIfam" id="NF038280">
    <property type="entry name" value="IS607_TnpB"/>
    <property type="match status" value="1"/>
</dbReference>
<keyword evidence="3" id="KW-0815">Transposition</keyword>
<feature type="compositionally biased region" description="Basic and acidic residues" evidence="8">
    <location>
        <begin position="413"/>
        <end position="422"/>
    </location>
</feature>
<dbReference type="Proteomes" id="UP001519332">
    <property type="component" value="Unassembled WGS sequence"/>
</dbReference>
<keyword evidence="5" id="KW-0862">Zinc</keyword>
<evidence type="ECO:0000256" key="8">
    <source>
        <dbReference type="SAM" id="MobiDB-lite"/>
    </source>
</evidence>
<dbReference type="InterPro" id="IPR051399">
    <property type="entry name" value="RNA-guided_DNA_endo/Transpos"/>
</dbReference>
<comment type="similarity">
    <text evidence="1">In the C-terminal section; belongs to the transposase 35 family.</text>
</comment>
<keyword evidence="4" id="KW-0479">Metal-binding</keyword>
<evidence type="ECO:0000256" key="4">
    <source>
        <dbReference type="ARBA" id="ARBA00022723"/>
    </source>
</evidence>
<name>A0ABS4U184_9PSEU</name>
<feature type="domain" description="Cas12f1-like TNB" evidence="10">
    <location>
        <begin position="333"/>
        <end position="400"/>
    </location>
</feature>
<evidence type="ECO:0000313" key="12">
    <source>
        <dbReference type="EMBL" id="MBP2329960.1"/>
    </source>
</evidence>
<keyword evidence="13" id="KW-1185">Reference proteome</keyword>
<dbReference type="Pfam" id="PF01385">
    <property type="entry name" value="OrfB_IS605"/>
    <property type="match status" value="1"/>
</dbReference>
<dbReference type="RefSeq" id="WP_209646644.1">
    <property type="nucleotide sequence ID" value="NZ_JAGINW010000001.1"/>
</dbReference>
<evidence type="ECO:0000256" key="5">
    <source>
        <dbReference type="ARBA" id="ARBA00022833"/>
    </source>
</evidence>
<comment type="caution">
    <text evidence="12">The sequence shown here is derived from an EMBL/GenBank/DDBJ whole genome shotgun (WGS) entry which is preliminary data.</text>
</comment>
<proteinExistence type="inferred from homology"/>
<dbReference type="PANTHER" id="PTHR30405">
    <property type="entry name" value="TRANSPOSASE"/>
    <property type="match status" value="1"/>
</dbReference>
<dbReference type="NCBIfam" id="TIGR01766">
    <property type="entry name" value="IS200/IS605 family accessory protein TnpB-like domain"/>
    <property type="match status" value="1"/>
</dbReference>
<comment type="similarity">
    <text evidence="2">In the N-terminal section; belongs to the transposase 2 family.</text>
</comment>
<evidence type="ECO:0000259" key="10">
    <source>
        <dbReference type="Pfam" id="PF07282"/>
    </source>
</evidence>
<protein>
    <submittedName>
        <fullName evidence="12">Transposase</fullName>
    </submittedName>
</protein>
<dbReference type="Pfam" id="PF12323">
    <property type="entry name" value="HTH_OrfB_IS605"/>
    <property type="match status" value="1"/>
</dbReference>
<sequence>MSAVTVIQAYRFALDPSAAQARNLERHVGAARFAFNWALARVKANIGQRAAERSYGLGGEELTPALAWNLPALRRAWNAAKPEVAPWWSECSKEAFNTGLDGVARSLRNWADSASGKRSGRKVGFPRFKARRRTTPSVRFTTGVIRVESDRRHVTLPRVGTIKTHESTRKLARRLESGTARILSATVRLEAGRWHCAFTVEVVRQVHVPARPDATVGVDLGIKVLAVLSTGDLVPNPRHVTRALKALRTASRTLSRRVGPDRRTGQRPSARWESAQREVTRIHVRVANLRKDAIHKLTSELAAIYGVVVVEDLNVLGMLKNHKLARHIADASFGEIRRQLGYKTGWNGGRLVIADRWFPSSKTCSGCGTVKPKLSMADRIFTCDACGLVIDRDLNAALNLKQYVDLEWPGDVKTGRGADQKTKPSLAGGCETPTPHHPGGQDGDRRPVTIGCER</sequence>
<dbReference type="Pfam" id="PF07282">
    <property type="entry name" value="Cas12f1-like_TNB"/>
    <property type="match status" value="1"/>
</dbReference>
<accession>A0ABS4U184</accession>
<feature type="compositionally biased region" description="Basic and acidic residues" evidence="8">
    <location>
        <begin position="442"/>
        <end position="454"/>
    </location>
</feature>
<feature type="domain" description="Transposase putative helix-turn-helix" evidence="11">
    <location>
        <begin position="6"/>
        <end position="48"/>
    </location>
</feature>
<reference evidence="12 13" key="1">
    <citation type="submission" date="2021-03" db="EMBL/GenBank/DDBJ databases">
        <title>Sequencing the genomes of 1000 actinobacteria strains.</title>
        <authorList>
            <person name="Klenk H.-P."/>
        </authorList>
    </citation>
    <scope>NUCLEOTIDE SEQUENCE [LARGE SCALE GENOMIC DNA]</scope>
    <source>
        <strain evidence="12 13">DSM 46670</strain>
    </source>
</reference>
<evidence type="ECO:0000256" key="6">
    <source>
        <dbReference type="ARBA" id="ARBA00023125"/>
    </source>
</evidence>
<feature type="region of interest" description="Disordered" evidence="8">
    <location>
        <begin position="413"/>
        <end position="454"/>
    </location>
</feature>
<dbReference type="InterPro" id="IPR001959">
    <property type="entry name" value="Transposase"/>
</dbReference>
<feature type="domain" description="Probable transposase IS891/IS1136/IS1341" evidence="9">
    <location>
        <begin position="200"/>
        <end position="321"/>
    </location>
</feature>
<evidence type="ECO:0000256" key="7">
    <source>
        <dbReference type="ARBA" id="ARBA00023172"/>
    </source>
</evidence>
<dbReference type="InterPro" id="IPR021027">
    <property type="entry name" value="Transposase_put_HTH"/>
</dbReference>
<evidence type="ECO:0000313" key="13">
    <source>
        <dbReference type="Proteomes" id="UP001519332"/>
    </source>
</evidence>
<dbReference type="InterPro" id="IPR010095">
    <property type="entry name" value="Cas12f1-like_TNB"/>
</dbReference>
<evidence type="ECO:0000256" key="1">
    <source>
        <dbReference type="ARBA" id="ARBA00008761"/>
    </source>
</evidence>
<dbReference type="NCBIfam" id="NF040570">
    <property type="entry name" value="guided_TnpB"/>
    <property type="match status" value="1"/>
</dbReference>
<evidence type="ECO:0000259" key="11">
    <source>
        <dbReference type="Pfam" id="PF12323"/>
    </source>
</evidence>
<dbReference type="PANTHER" id="PTHR30405:SF11">
    <property type="entry name" value="RNA-GUIDED DNA ENDONUCLEASE RV2885C-RELATED"/>
    <property type="match status" value="1"/>
</dbReference>
<keyword evidence="6" id="KW-0238">DNA-binding</keyword>
<evidence type="ECO:0000259" key="9">
    <source>
        <dbReference type="Pfam" id="PF01385"/>
    </source>
</evidence>
<organism evidence="12 13">
    <name type="scientific">Kibdelosporangium banguiense</name>
    <dbReference type="NCBI Taxonomy" id="1365924"/>
    <lineage>
        <taxon>Bacteria</taxon>
        <taxon>Bacillati</taxon>
        <taxon>Actinomycetota</taxon>
        <taxon>Actinomycetes</taxon>
        <taxon>Pseudonocardiales</taxon>
        <taxon>Pseudonocardiaceae</taxon>
        <taxon>Kibdelosporangium</taxon>
    </lineage>
</organism>
<dbReference type="EMBL" id="JAGINW010000001">
    <property type="protein sequence ID" value="MBP2329960.1"/>
    <property type="molecule type" value="Genomic_DNA"/>
</dbReference>
<feature type="region of interest" description="Disordered" evidence="8">
    <location>
        <begin position="254"/>
        <end position="274"/>
    </location>
</feature>
<keyword evidence="7" id="KW-0233">DNA recombination</keyword>
<evidence type="ECO:0000256" key="3">
    <source>
        <dbReference type="ARBA" id="ARBA00022578"/>
    </source>
</evidence>